<feature type="transmembrane region" description="Helical" evidence="7">
    <location>
        <begin position="200"/>
        <end position="221"/>
    </location>
</feature>
<dbReference type="Proteomes" id="UP000321534">
    <property type="component" value="Unassembled WGS sequence"/>
</dbReference>
<keyword evidence="4 7" id="KW-0812">Transmembrane</keyword>
<comment type="subcellular location">
    <subcellularLocation>
        <location evidence="1 7">Cell membrane</location>
        <topology evidence="1 7">Multi-pass membrane protein</topology>
    </subcellularLocation>
</comment>
<sequence>MFAYIVRRVAAGMVMILAMSLVTMLLFFASPADPARYTCGKNCTPQLLEQNRKALGYDQPVLSYWVDFTKGIFVGSEFPKDPALKKSAPETIADCPAPCLGYSPQSSRPVRDIIVEKLPVSASLAIAAFIMWMIAGVGLGIVAALRKGSIVDRAIVGSALVFYAFPTFFIGLGLYVFLALKWGIVPVPAYTSIADGGVGLWLQGLFLPALTLALVYIAGYIRLTRAFVLEVKGEDYLRTAQAKGLTSGRILFKHTLRGALTPIATVAGLDLGGLLGGTIITEQVFNYDGLGRTAVMAATTYDLPVTVGIVLVAATFVITANIVVDVLYAVIDPRVKYS</sequence>
<dbReference type="InterPro" id="IPR035906">
    <property type="entry name" value="MetI-like_sf"/>
</dbReference>
<evidence type="ECO:0000313" key="10">
    <source>
        <dbReference type="Proteomes" id="UP000321534"/>
    </source>
</evidence>
<feature type="transmembrane region" description="Helical" evidence="7">
    <location>
        <begin position="259"/>
        <end position="285"/>
    </location>
</feature>
<dbReference type="InterPro" id="IPR000515">
    <property type="entry name" value="MetI-like"/>
</dbReference>
<name>A0A512D5H1_9MICO</name>
<dbReference type="Gene3D" id="1.10.3720.10">
    <property type="entry name" value="MetI-like"/>
    <property type="match status" value="1"/>
</dbReference>
<evidence type="ECO:0000256" key="5">
    <source>
        <dbReference type="ARBA" id="ARBA00022989"/>
    </source>
</evidence>
<dbReference type="PANTHER" id="PTHR43163:SF6">
    <property type="entry name" value="DIPEPTIDE TRANSPORT SYSTEM PERMEASE PROTEIN DPPB-RELATED"/>
    <property type="match status" value="1"/>
</dbReference>
<dbReference type="GO" id="GO:0055085">
    <property type="term" value="P:transmembrane transport"/>
    <property type="evidence" value="ECO:0007669"/>
    <property type="project" value="InterPro"/>
</dbReference>
<evidence type="ECO:0000256" key="4">
    <source>
        <dbReference type="ARBA" id="ARBA00022692"/>
    </source>
</evidence>
<comment type="caution">
    <text evidence="9">The sequence shown here is derived from an EMBL/GenBank/DDBJ whole genome shotgun (WGS) entry which is preliminary data.</text>
</comment>
<dbReference type="GO" id="GO:0005886">
    <property type="term" value="C:plasma membrane"/>
    <property type="evidence" value="ECO:0007669"/>
    <property type="project" value="UniProtKB-SubCell"/>
</dbReference>
<dbReference type="PROSITE" id="PS50928">
    <property type="entry name" value="ABC_TM1"/>
    <property type="match status" value="1"/>
</dbReference>
<accession>A0A512D5H1</accession>
<gene>
    <name evidence="9" type="primary">oppB</name>
    <name evidence="9" type="ORF">TAE01_35230</name>
</gene>
<feature type="transmembrane region" description="Helical" evidence="7">
    <location>
        <begin position="305"/>
        <end position="331"/>
    </location>
</feature>
<evidence type="ECO:0000313" key="9">
    <source>
        <dbReference type="EMBL" id="GEO31713.1"/>
    </source>
</evidence>
<organism evidence="9 10">
    <name type="scientific">Terrabacter aerolatus</name>
    <dbReference type="NCBI Taxonomy" id="422442"/>
    <lineage>
        <taxon>Bacteria</taxon>
        <taxon>Bacillati</taxon>
        <taxon>Actinomycetota</taxon>
        <taxon>Actinomycetes</taxon>
        <taxon>Micrococcales</taxon>
        <taxon>Intrasporangiaceae</taxon>
        <taxon>Terrabacter</taxon>
    </lineage>
</organism>
<evidence type="ECO:0000256" key="7">
    <source>
        <dbReference type="RuleBase" id="RU363032"/>
    </source>
</evidence>
<keyword evidence="2 7" id="KW-0813">Transport</keyword>
<feature type="transmembrane region" description="Helical" evidence="7">
    <location>
        <begin position="124"/>
        <end position="145"/>
    </location>
</feature>
<dbReference type="EMBL" id="BJYX01000025">
    <property type="protein sequence ID" value="GEO31713.1"/>
    <property type="molecule type" value="Genomic_DNA"/>
</dbReference>
<dbReference type="AlphaFoldDB" id="A0A512D5H1"/>
<dbReference type="RefSeq" id="WP_147068100.1">
    <property type="nucleotide sequence ID" value="NZ_BAAARO010000016.1"/>
</dbReference>
<dbReference type="CDD" id="cd06261">
    <property type="entry name" value="TM_PBP2"/>
    <property type="match status" value="1"/>
</dbReference>
<dbReference type="OrthoDB" id="5169641at2"/>
<keyword evidence="6 7" id="KW-0472">Membrane</keyword>
<dbReference type="PANTHER" id="PTHR43163">
    <property type="entry name" value="DIPEPTIDE TRANSPORT SYSTEM PERMEASE PROTEIN DPPB-RELATED"/>
    <property type="match status" value="1"/>
</dbReference>
<keyword evidence="5 7" id="KW-1133">Transmembrane helix</keyword>
<protein>
    <submittedName>
        <fullName evidence="9">Peptide ABC transporter permease</fullName>
    </submittedName>
</protein>
<dbReference type="InterPro" id="IPR045621">
    <property type="entry name" value="BPD_transp_1_N"/>
</dbReference>
<proteinExistence type="inferred from homology"/>
<keyword evidence="3" id="KW-1003">Cell membrane</keyword>
<keyword evidence="10" id="KW-1185">Reference proteome</keyword>
<evidence type="ECO:0000256" key="2">
    <source>
        <dbReference type="ARBA" id="ARBA00022448"/>
    </source>
</evidence>
<dbReference type="SUPFAM" id="SSF161098">
    <property type="entry name" value="MetI-like"/>
    <property type="match status" value="1"/>
</dbReference>
<comment type="similarity">
    <text evidence="7">Belongs to the binding-protein-dependent transport system permease family.</text>
</comment>
<evidence type="ECO:0000259" key="8">
    <source>
        <dbReference type="PROSITE" id="PS50928"/>
    </source>
</evidence>
<evidence type="ECO:0000256" key="3">
    <source>
        <dbReference type="ARBA" id="ARBA00022475"/>
    </source>
</evidence>
<feature type="transmembrane region" description="Helical" evidence="7">
    <location>
        <begin position="157"/>
        <end position="180"/>
    </location>
</feature>
<evidence type="ECO:0000256" key="6">
    <source>
        <dbReference type="ARBA" id="ARBA00023136"/>
    </source>
</evidence>
<reference evidence="9 10" key="1">
    <citation type="submission" date="2019-07" db="EMBL/GenBank/DDBJ databases">
        <title>Whole genome shotgun sequence of Terrabacter aerolatus NBRC 106305.</title>
        <authorList>
            <person name="Hosoyama A."/>
            <person name="Uohara A."/>
            <person name="Ohji S."/>
            <person name="Ichikawa N."/>
        </authorList>
    </citation>
    <scope>NUCLEOTIDE SEQUENCE [LARGE SCALE GENOMIC DNA]</scope>
    <source>
        <strain evidence="9 10">NBRC 106305</strain>
    </source>
</reference>
<dbReference type="Pfam" id="PF00528">
    <property type="entry name" value="BPD_transp_1"/>
    <property type="match status" value="1"/>
</dbReference>
<dbReference type="Pfam" id="PF19300">
    <property type="entry name" value="BPD_transp_1_N"/>
    <property type="match status" value="1"/>
</dbReference>
<feature type="domain" description="ABC transmembrane type-1" evidence="8">
    <location>
        <begin position="118"/>
        <end position="328"/>
    </location>
</feature>
<evidence type="ECO:0000256" key="1">
    <source>
        <dbReference type="ARBA" id="ARBA00004651"/>
    </source>
</evidence>